<dbReference type="EMBL" id="BBSC01000002">
    <property type="protein sequence ID" value="GAM74469.1"/>
    <property type="molecule type" value="Genomic_DNA"/>
</dbReference>
<keyword evidence="1" id="KW-0175">Coiled coil</keyword>
<evidence type="ECO:0000313" key="3">
    <source>
        <dbReference type="EMBL" id="GAM74469.1"/>
    </source>
</evidence>
<accession>A0A0B8QIS5</accession>
<comment type="caution">
    <text evidence="3">The sequence shown here is derived from an EMBL/GenBank/DDBJ whole genome shotgun (WGS) entry which is preliminary data.</text>
</comment>
<name>A0A0B8QIS5_9VIBR</name>
<sequence length="260" mass="29046">MNIKNKAGYLLLAGLTMNSASAFANQQTTLQKSQNVETQITNNAANSQKKISASSDKAMQLEADIAALKQEVNNLTVYNTHLEGLIASQNSELEGFDSQLSQIDDTRQAIVPLMYEMLDGLKKLNAEDRPIRVDARSKRLESLNEMMTQADISDAEKYRRILEAYQIEMDYGTKMGAYSGTIEFDGKPIVAEQLYLGRVSLVARSNDRQRYWAWNDNQNAWIEQDRSVGHSIDKAFDVAAKQASPSLLDLPVSLTQGEEK</sequence>
<dbReference type="PIRSF" id="PIRSF028069">
    <property type="entry name" value="UCP028069"/>
    <property type="match status" value="1"/>
</dbReference>
<organism evidence="3 4">
    <name type="scientific">Vibrio ishigakensis</name>
    <dbReference type="NCBI Taxonomy" id="1481914"/>
    <lineage>
        <taxon>Bacteria</taxon>
        <taxon>Pseudomonadati</taxon>
        <taxon>Pseudomonadota</taxon>
        <taxon>Gammaproteobacteria</taxon>
        <taxon>Vibrionales</taxon>
        <taxon>Vibrionaceae</taxon>
        <taxon>Vibrio</taxon>
    </lineage>
</organism>
<protein>
    <submittedName>
        <fullName evidence="3">TonB system biopolymer transport component</fullName>
    </submittedName>
</protein>
<feature type="signal peptide" evidence="2">
    <location>
        <begin position="1"/>
        <end position="24"/>
    </location>
</feature>
<feature type="coiled-coil region" evidence="1">
    <location>
        <begin position="51"/>
        <end position="78"/>
    </location>
</feature>
<reference evidence="3 4" key="2">
    <citation type="submission" date="2015-01" db="EMBL/GenBank/DDBJ databases">
        <authorList>
            <consortium name="NBRP consortium"/>
            <person name="Sawabe T."/>
            <person name="Meirelles P."/>
            <person name="Feng G."/>
            <person name="Sayaka M."/>
            <person name="Hattori M."/>
            <person name="Ohkuma M."/>
        </authorList>
    </citation>
    <scope>NUCLEOTIDE SEQUENCE [LARGE SCALE GENOMIC DNA]</scope>
    <source>
        <strain evidence="4">JCM 19241</strain>
    </source>
</reference>
<dbReference type="STRING" id="1481914.JCM19241_5665"/>
<keyword evidence="2" id="KW-0732">Signal</keyword>
<evidence type="ECO:0000313" key="4">
    <source>
        <dbReference type="Proteomes" id="UP000031666"/>
    </source>
</evidence>
<evidence type="ECO:0000256" key="2">
    <source>
        <dbReference type="SAM" id="SignalP"/>
    </source>
</evidence>
<gene>
    <name evidence="3" type="ORF">JCM19241_5665</name>
</gene>
<feature type="chain" id="PRO_5002140986" evidence="2">
    <location>
        <begin position="25"/>
        <end position="260"/>
    </location>
</feature>
<reference evidence="3 4" key="1">
    <citation type="submission" date="2015-01" db="EMBL/GenBank/DDBJ databases">
        <title>Vibrio sp. C94 JCM 19241 whole genome shotgun sequence.</title>
        <authorList>
            <person name="Sawabe T."/>
            <person name="Meirelles P."/>
            <person name="Feng G."/>
            <person name="Sayaka M."/>
            <person name="Hattori M."/>
            <person name="Ohkuma M."/>
        </authorList>
    </citation>
    <scope>NUCLEOTIDE SEQUENCE [LARGE SCALE GENOMIC DNA]</scope>
    <source>
        <strain evidence="4">JCM 19241</strain>
    </source>
</reference>
<dbReference type="Proteomes" id="UP000031666">
    <property type="component" value="Unassembled WGS sequence"/>
</dbReference>
<dbReference type="Pfam" id="PF11932">
    <property type="entry name" value="DUF3450"/>
    <property type="match status" value="1"/>
</dbReference>
<evidence type="ECO:0000256" key="1">
    <source>
        <dbReference type="SAM" id="Coils"/>
    </source>
</evidence>
<proteinExistence type="predicted"/>
<dbReference type="InterPro" id="IPR016866">
    <property type="entry name" value="UCP028069"/>
</dbReference>
<dbReference type="AlphaFoldDB" id="A0A0B8QIS5"/>